<name>A0A4Q2ULN8_9BACT</name>
<organism evidence="7 8">
    <name type="scientific">Spirosoma sordidisoli</name>
    <dbReference type="NCBI Taxonomy" id="2502893"/>
    <lineage>
        <taxon>Bacteria</taxon>
        <taxon>Pseudomonadati</taxon>
        <taxon>Bacteroidota</taxon>
        <taxon>Cytophagia</taxon>
        <taxon>Cytophagales</taxon>
        <taxon>Cytophagaceae</taxon>
        <taxon>Spirosoma</taxon>
    </lineage>
</organism>
<feature type="signal peptide" evidence="5">
    <location>
        <begin position="1"/>
        <end position="28"/>
    </location>
</feature>
<comment type="caution">
    <text evidence="7">The sequence shown here is derived from an EMBL/GenBank/DDBJ whole genome shotgun (WGS) entry which is preliminary data.</text>
</comment>
<dbReference type="Pfam" id="PF13715">
    <property type="entry name" value="CarbopepD_reg_2"/>
    <property type="match status" value="1"/>
</dbReference>
<evidence type="ECO:0000256" key="5">
    <source>
        <dbReference type="SAM" id="SignalP"/>
    </source>
</evidence>
<dbReference type="Proteomes" id="UP000290407">
    <property type="component" value="Unassembled WGS sequence"/>
</dbReference>
<feature type="region of interest" description="Disordered" evidence="4">
    <location>
        <begin position="301"/>
        <end position="337"/>
    </location>
</feature>
<gene>
    <name evidence="7" type="ORF">EQG79_11710</name>
</gene>
<keyword evidence="8" id="KW-1185">Reference proteome</keyword>
<evidence type="ECO:0000256" key="3">
    <source>
        <dbReference type="ARBA" id="ARBA00023237"/>
    </source>
</evidence>
<evidence type="ECO:0000313" key="7">
    <source>
        <dbReference type="EMBL" id="RYC70507.1"/>
    </source>
</evidence>
<evidence type="ECO:0000259" key="6">
    <source>
        <dbReference type="Pfam" id="PF14905"/>
    </source>
</evidence>
<evidence type="ECO:0000313" key="8">
    <source>
        <dbReference type="Proteomes" id="UP000290407"/>
    </source>
</evidence>
<keyword evidence="2" id="KW-0472">Membrane</keyword>
<dbReference type="GO" id="GO:0009279">
    <property type="term" value="C:cell outer membrane"/>
    <property type="evidence" value="ECO:0007669"/>
    <property type="project" value="UniProtKB-SubCell"/>
</dbReference>
<evidence type="ECO:0000256" key="4">
    <source>
        <dbReference type="SAM" id="MobiDB-lite"/>
    </source>
</evidence>
<proteinExistence type="predicted"/>
<feature type="compositionally biased region" description="Gly residues" evidence="4">
    <location>
        <begin position="301"/>
        <end position="332"/>
    </location>
</feature>
<sequence>MNIFPLYRAARFGGCLFVLWLLASVAHGQSVGSVDGSVTDTKGEPLIGVTVQLASQPDSALRRGVVTDLSGRFTFDNLPAGSYRLQASFVGFTPAFETVRIDSGQTQLPTIQLRETARQLNEVVVKGKTVSAEQKGDTIQFNANAFKVNRDAQAEDLVRKLPGVDLSGGGIKVQGEDVREILVDGKPFFGDDPAIALRNLPAEVIDKIEVFDRLSDQSQFTGVNDGNTLKTINIVTRPDRRNGQFGKVYAGLGTPVAGTDATYAAGGSVNLFKGDRRISIIGQTNNVNQQNFSSQDLLGVLGSGGGQRGGGGRAGGGRGGRGGGGGNPGNGGSTDNFLVGQQSGINTTNSLGINYSDSWGPKLTVRGSYFLNQSRNRNEQSSLREYYQTTGDSTQTYREQSADNGMNLNHRLNFRLEYTFDKKNSLLLTPRLSFQTNESGSATNSETRLGAGLLNQSENLFSSRNQGYSFNNSLLFRHRFEKRGRTFSVNLGTTFNDRTGLSNLSSLNEFFEVDTVRQVINQQTNTRSNSYQLSAGLNYTEPLGQGILQLSYNAGLNHSNADRFTYRLNPLSERYDALDSLLSNRFDNDYLTQRAGVGYNLNTKTWRLSAALNLQRADLISDQLFPRVDRVTRDFTNLLPTVTADYRFTDDLRLRFTYRTSTQAPSINQLQNVLNNTNPLLQTIGNPDLDQSYSHMLMTRFTKTSVSKANSLVALVNLNYTQNPIGSSLFIADTSRFVPGVVSSTGQGVFLQKGTQLTRPVNTEDALNLRTFFSYGTPLTFMKSNLNLNTSLSYNKTPSLINNEVNRANTYAFSQGLVLSSNISEKIDFTLSYSYGYNKVVNTLQPQLNNNFTTQTAGGNLTWNPWKGLVVRSDINYQQYAGLSGGFNQQFALWNASLAQRLFKSQNGELKLSVFDLLNQNNSISRTFSETYLEDNRSLVLNRYFMLTFTYNLRQFKS</sequence>
<keyword evidence="3" id="KW-0998">Cell outer membrane</keyword>
<reference evidence="7 8" key="1">
    <citation type="submission" date="2019-01" db="EMBL/GenBank/DDBJ databases">
        <title>Spirosoma flava sp. nov., a propanil-degrading bacterium isolated from herbicide-contaminated soil.</title>
        <authorList>
            <person name="Zhang L."/>
            <person name="Jiang J.-D."/>
        </authorList>
    </citation>
    <scope>NUCLEOTIDE SEQUENCE [LARGE SCALE GENOMIC DNA]</scope>
    <source>
        <strain evidence="7 8">TY50</strain>
    </source>
</reference>
<protein>
    <submittedName>
        <fullName evidence="7">TonB-dependent receptor</fullName>
    </submittedName>
</protein>
<feature type="chain" id="PRO_5020495949" evidence="5">
    <location>
        <begin position="29"/>
        <end position="958"/>
    </location>
</feature>
<evidence type="ECO:0000256" key="2">
    <source>
        <dbReference type="ARBA" id="ARBA00023136"/>
    </source>
</evidence>
<dbReference type="EMBL" id="SBLB01000002">
    <property type="protein sequence ID" value="RYC70507.1"/>
    <property type="molecule type" value="Genomic_DNA"/>
</dbReference>
<dbReference type="SUPFAM" id="SSF49464">
    <property type="entry name" value="Carboxypeptidase regulatory domain-like"/>
    <property type="match status" value="1"/>
</dbReference>
<dbReference type="Gene3D" id="2.60.40.1120">
    <property type="entry name" value="Carboxypeptidase-like, regulatory domain"/>
    <property type="match status" value="1"/>
</dbReference>
<accession>A0A4Q2ULN8</accession>
<dbReference type="InterPro" id="IPR036942">
    <property type="entry name" value="Beta-barrel_TonB_sf"/>
</dbReference>
<comment type="subcellular location">
    <subcellularLocation>
        <location evidence="1">Cell outer membrane</location>
    </subcellularLocation>
</comment>
<dbReference type="InterPro" id="IPR041700">
    <property type="entry name" value="OMP_b-brl_3"/>
</dbReference>
<dbReference type="AlphaFoldDB" id="A0A4Q2ULN8"/>
<feature type="domain" description="Outer membrane protein beta-barrel" evidence="6">
    <location>
        <begin position="478"/>
        <end position="839"/>
    </location>
</feature>
<dbReference type="RefSeq" id="WP_129601555.1">
    <property type="nucleotide sequence ID" value="NZ_SBLB01000002.1"/>
</dbReference>
<keyword evidence="7" id="KW-0675">Receptor</keyword>
<evidence type="ECO:0000256" key="1">
    <source>
        <dbReference type="ARBA" id="ARBA00004442"/>
    </source>
</evidence>
<dbReference type="Gene3D" id="2.40.170.20">
    <property type="entry name" value="TonB-dependent receptor, beta-barrel domain"/>
    <property type="match status" value="1"/>
</dbReference>
<dbReference type="Pfam" id="PF14905">
    <property type="entry name" value="OMP_b-brl_3"/>
    <property type="match status" value="1"/>
</dbReference>
<dbReference type="InterPro" id="IPR008969">
    <property type="entry name" value="CarboxyPept-like_regulatory"/>
</dbReference>
<dbReference type="SUPFAM" id="SSF56935">
    <property type="entry name" value="Porins"/>
    <property type="match status" value="1"/>
</dbReference>
<keyword evidence="5" id="KW-0732">Signal</keyword>